<organism evidence="14 15">
    <name type="scientific">Cycloclasticus zancles 78-ME</name>
    <dbReference type="NCBI Taxonomy" id="1198232"/>
    <lineage>
        <taxon>Bacteria</taxon>
        <taxon>Pseudomonadati</taxon>
        <taxon>Pseudomonadota</taxon>
        <taxon>Gammaproteobacteria</taxon>
        <taxon>Thiotrichales</taxon>
        <taxon>Piscirickettsiaceae</taxon>
        <taxon>Cycloclasticus</taxon>
    </lineage>
</organism>
<dbReference type="PATRIC" id="fig|1198232.3.peg.1579"/>
<keyword evidence="5" id="KW-0521">NADP</keyword>
<dbReference type="InterPro" id="IPR012999">
    <property type="entry name" value="Pyr_OxRdtase_I_AS"/>
</dbReference>
<feature type="transmembrane region" description="Helical" evidence="10">
    <location>
        <begin position="134"/>
        <end position="153"/>
    </location>
</feature>
<evidence type="ECO:0000259" key="11">
    <source>
        <dbReference type="Pfam" id="PF02852"/>
    </source>
</evidence>
<dbReference type="PRINTS" id="PR00368">
    <property type="entry name" value="FADPNR"/>
</dbReference>
<evidence type="ECO:0000256" key="5">
    <source>
        <dbReference type="ARBA" id="ARBA00022857"/>
    </source>
</evidence>
<dbReference type="eggNOG" id="COG0398">
    <property type="taxonomic scope" value="Bacteria"/>
</dbReference>
<comment type="cofactor">
    <cofactor evidence="1">
        <name>FAD</name>
        <dbReference type="ChEBI" id="CHEBI:57692"/>
    </cofactor>
</comment>
<dbReference type="FunFam" id="3.30.390.30:FF:000001">
    <property type="entry name" value="Dihydrolipoyl dehydrogenase"/>
    <property type="match status" value="1"/>
</dbReference>
<dbReference type="InterPro" id="IPR023753">
    <property type="entry name" value="FAD/NAD-binding_dom"/>
</dbReference>
<accession>S5TY43</accession>
<dbReference type="GO" id="GO:0003955">
    <property type="term" value="F:NAD(P)H dehydrogenase (quinone) activity"/>
    <property type="evidence" value="ECO:0007669"/>
    <property type="project" value="TreeGrafter"/>
</dbReference>
<dbReference type="Gene3D" id="3.30.390.30">
    <property type="match status" value="1"/>
</dbReference>
<feature type="transmembrane region" description="Helical" evidence="10">
    <location>
        <begin position="7"/>
        <end position="25"/>
    </location>
</feature>
<feature type="domain" description="FAD/NAD(P)-binding" evidence="12">
    <location>
        <begin position="239"/>
        <end position="554"/>
    </location>
</feature>
<keyword evidence="6 9" id="KW-0560">Oxidoreductase</keyword>
<dbReference type="PANTHER" id="PTHR43014">
    <property type="entry name" value="MERCURIC REDUCTASE"/>
    <property type="match status" value="1"/>
</dbReference>
<dbReference type="GO" id="GO:0050660">
    <property type="term" value="F:flavin adenine dinucleotide binding"/>
    <property type="evidence" value="ECO:0007669"/>
    <property type="project" value="TreeGrafter"/>
</dbReference>
<evidence type="ECO:0000256" key="9">
    <source>
        <dbReference type="RuleBase" id="RU003691"/>
    </source>
</evidence>
<gene>
    <name evidence="14" type="ORF">CYCME_1593</name>
</gene>
<feature type="transmembrane region" description="Helical" evidence="10">
    <location>
        <begin position="196"/>
        <end position="215"/>
    </location>
</feature>
<dbReference type="Pfam" id="PF07992">
    <property type="entry name" value="Pyr_redox_2"/>
    <property type="match status" value="1"/>
</dbReference>
<keyword evidence="10" id="KW-1133">Transmembrane helix</keyword>
<comment type="similarity">
    <text evidence="2 9">Belongs to the class-I pyridine nucleotide-disulfide oxidoreductase family.</text>
</comment>
<protein>
    <submittedName>
        <fullName evidence="14">FAD-dependent NAD(P)-disulfide oxidoreductase</fullName>
    </submittedName>
</protein>
<dbReference type="Gene3D" id="3.50.50.60">
    <property type="entry name" value="FAD/NAD(P)-binding domain"/>
    <property type="match status" value="2"/>
</dbReference>
<dbReference type="PROSITE" id="PS00076">
    <property type="entry name" value="PYRIDINE_REDOX_1"/>
    <property type="match status" value="1"/>
</dbReference>
<name>S5TY43_9GAMM</name>
<keyword evidence="10" id="KW-0472">Membrane</keyword>
<dbReference type="PANTHER" id="PTHR43014:SF2">
    <property type="entry name" value="MERCURIC REDUCTASE"/>
    <property type="match status" value="1"/>
</dbReference>
<evidence type="ECO:0000256" key="3">
    <source>
        <dbReference type="ARBA" id="ARBA00022630"/>
    </source>
</evidence>
<dbReference type="InterPro" id="IPR032816">
    <property type="entry name" value="VTT_dom"/>
</dbReference>
<dbReference type="KEGG" id="cza:CYCME_1593"/>
<dbReference type="SUPFAM" id="SSF51905">
    <property type="entry name" value="FAD/NAD(P)-binding domain"/>
    <property type="match status" value="1"/>
</dbReference>
<dbReference type="EMBL" id="CP005996">
    <property type="protein sequence ID" value="AGS39918.1"/>
    <property type="molecule type" value="Genomic_DNA"/>
</dbReference>
<feature type="transmembrane region" description="Helical" evidence="10">
    <location>
        <begin position="165"/>
        <end position="184"/>
    </location>
</feature>
<keyword evidence="15" id="KW-1185">Reference proteome</keyword>
<dbReference type="Pfam" id="PF02852">
    <property type="entry name" value="Pyr_redox_dim"/>
    <property type="match status" value="1"/>
</dbReference>
<evidence type="ECO:0000256" key="2">
    <source>
        <dbReference type="ARBA" id="ARBA00007532"/>
    </source>
</evidence>
<feature type="domain" description="VTT" evidence="13">
    <location>
        <begin position="71"/>
        <end position="185"/>
    </location>
</feature>
<dbReference type="Pfam" id="PF09335">
    <property type="entry name" value="VTT_dom"/>
    <property type="match status" value="1"/>
</dbReference>
<dbReference type="HOGENOM" id="CLU_016755_1_0_6"/>
<keyword evidence="7" id="KW-1015">Disulfide bond</keyword>
<evidence type="ECO:0000256" key="10">
    <source>
        <dbReference type="SAM" id="Phobius"/>
    </source>
</evidence>
<dbReference type="InterPro" id="IPR036188">
    <property type="entry name" value="FAD/NAD-bd_sf"/>
</dbReference>
<proteinExistence type="inferred from homology"/>
<dbReference type="InterPro" id="IPR016156">
    <property type="entry name" value="FAD/NAD-linked_Rdtase_dimer_sf"/>
</dbReference>
<feature type="transmembrane region" description="Helical" evidence="10">
    <location>
        <begin position="236"/>
        <end position="258"/>
    </location>
</feature>
<keyword evidence="4 9" id="KW-0274">FAD</keyword>
<dbReference type="InterPro" id="IPR004099">
    <property type="entry name" value="Pyr_nucl-diS_OxRdtase_dimer"/>
</dbReference>
<reference evidence="15" key="2">
    <citation type="journal article" date="2016" name="Environ. Microbiol. Rep.">
        <title>Analysis of defence systems and a conjugative IncP-1 plasmid in the marine polyaromatic hydrocarbons-degrading bacterium Cycloclasticus sp. 78-ME.</title>
        <authorList>
            <person name="Yakimov M.M."/>
            <person name="Crisafi F."/>
            <person name="Messina E."/>
            <person name="Smedile F."/>
            <person name="Lopatina A."/>
            <person name="Denaro R."/>
            <person name="Pieper D.H."/>
            <person name="Golyshin P.N."/>
            <person name="Giuliano L."/>
        </authorList>
    </citation>
    <scope>NUCLEOTIDE SEQUENCE [LARGE SCALE GENOMIC DNA]</scope>
    <source>
        <strain evidence="15">78-ME</strain>
    </source>
</reference>
<dbReference type="RefSeq" id="WP_020932695.1">
    <property type="nucleotide sequence ID" value="NC_021917.1"/>
</dbReference>
<evidence type="ECO:0000259" key="12">
    <source>
        <dbReference type="Pfam" id="PF07992"/>
    </source>
</evidence>
<evidence type="ECO:0000313" key="14">
    <source>
        <dbReference type="EMBL" id="AGS39918.1"/>
    </source>
</evidence>
<keyword evidence="3 9" id="KW-0285">Flavoprotein</keyword>
<evidence type="ECO:0000256" key="4">
    <source>
        <dbReference type="ARBA" id="ARBA00022827"/>
    </source>
</evidence>
<feature type="transmembrane region" description="Helical" evidence="10">
    <location>
        <begin position="54"/>
        <end position="77"/>
    </location>
</feature>
<evidence type="ECO:0000256" key="7">
    <source>
        <dbReference type="ARBA" id="ARBA00023157"/>
    </source>
</evidence>
<sequence>MFKSRKVCLIGLVALLFVGFYWLGFDQYIDLTVLKEKNDELAAYYIANPWQTSAWFFVFYIISTAISIPGASILTLAAGAIFGLFWGVILVSFASTIGASLAFLLSRYILKETVQLKFSDKLTDVNAGIKKEGAFYLFTLRLIVLFPFWLVNLLMGLTPIKLRSYFWVSQIGMLPATILFVNAGTQLTKVEQLSDVLSPAVAISFALLGLFPLFAKTVPTIIRRYKILTSYKKPKVFDYNLVVIGGGSAGLVSAYLAAAVNAKVLLIEKNKMGGDCLYSGCVPSKSLIKSSRFLAELSRSKHYGINSASAEFDFAEVMERVSSVIKQIEPHDSVERYTQLGVECMQAEARVLSPWEIAVGDRIISSRHIIVATGAKPRIPTIEGVDQVPYYTSDTIWSLREQPKHLLVVGAGPIGCELGQSFSRLGSKVTLIDNADRIMPSEDEESVGVLMTHLEHDGVELKLQYSVDSFAMDNNQCVATLKSAQGKPLKLIFDAVLFAVGREANVAGLGLQELGVQLTQSGTIKVDKYMRTHVPTIYACGDVAGPYQFTHTAAHFAWYSVVNSLFGDFWRFKADRRVIPRVTFTEPEIASVGYNEQSAKAAGLQIETTKFEFNELDRAIVEGKTEGFVKVLTAAGKDHILGVTIVGEHAGEILPEFVLAMKHGLGLNKILATIHVYPTWAEASKYTAGVWKKNHQPTKLLKILKRYHLARRS</sequence>
<reference evidence="14 15" key="1">
    <citation type="submission" date="2013-05" db="EMBL/GenBank/DDBJ databases">
        <title>Between feast and famine: a lifestyle of most important marine PAH-degrading bacterium Cycloclasticus sp. 7ME.</title>
        <authorList>
            <person name="Yakimov M.M."/>
            <person name="Messina E."/>
            <person name="Genovese M."/>
            <person name="Denaro R."/>
            <person name="Crisafi F."/>
            <person name="Russo D."/>
            <person name="Cappello S."/>
            <person name="Santisi S."/>
            <person name="Smedile F."/>
            <person name="Golyshina O.V."/>
            <person name="Tran H."/>
            <person name="Pieper D.H."/>
            <person name="Golyshin P.N."/>
            <person name="Giuliano L."/>
        </authorList>
    </citation>
    <scope>NUCLEOTIDE SEQUENCE [LARGE SCALE GENOMIC DNA]</scope>
    <source>
        <strain evidence="14 15">78-ME</strain>
    </source>
</reference>
<evidence type="ECO:0000313" key="15">
    <source>
        <dbReference type="Proteomes" id="UP000015380"/>
    </source>
</evidence>
<dbReference type="Proteomes" id="UP000015380">
    <property type="component" value="Chromosome"/>
</dbReference>
<dbReference type="PRINTS" id="PR00411">
    <property type="entry name" value="PNDRDTASEI"/>
</dbReference>
<keyword evidence="8 9" id="KW-0676">Redox-active center</keyword>
<dbReference type="AlphaFoldDB" id="S5TY43"/>
<evidence type="ECO:0000256" key="6">
    <source>
        <dbReference type="ARBA" id="ARBA00023002"/>
    </source>
</evidence>
<keyword evidence="10" id="KW-0812">Transmembrane</keyword>
<evidence type="ECO:0000256" key="8">
    <source>
        <dbReference type="ARBA" id="ARBA00023284"/>
    </source>
</evidence>
<dbReference type="GO" id="GO:0005886">
    <property type="term" value="C:plasma membrane"/>
    <property type="evidence" value="ECO:0007669"/>
    <property type="project" value="UniProtKB-ARBA"/>
</dbReference>
<dbReference type="GO" id="GO:0016668">
    <property type="term" value="F:oxidoreductase activity, acting on a sulfur group of donors, NAD(P) as acceptor"/>
    <property type="evidence" value="ECO:0007669"/>
    <property type="project" value="InterPro"/>
</dbReference>
<evidence type="ECO:0000256" key="1">
    <source>
        <dbReference type="ARBA" id="ARBA00001974"/>
    </source>
</evidence>
<dbReference type="eggNOG" id="COG1249">
    <property type="taxonomic scope" value="Bacteria"/>
</dbReference>
<evidence type="ECO:0000259" key="13">
    <source>
        <dbReference type="Pfam" id="PF09335"/>
    </source>
</evidence>
<dbReference type="SUPFAM" id="SSF55424">
    <property type="entry name" value="FAD/NAD-linked reductases, dimerisation (C-terminal) domain"/>
    <property type="match status" value="1"/>
</dbReference>
<feature type="transmembrane region" description="Helical" evidence="10">
    <location>
        <begin position="84"/>
        <end position="110"/>
    </location>
</feature>
<feature type="domain" description="Pyridine nucleotide-disulphide oxidoreductase dimerisation" evidence="11">
    <location>
        <begin position="579"/>
        <end position="685"/>
    </location>
</feature>